<organism evidence="3 4">
    <name type="scientific">Pyrrhoderma noxium</name>
    <dbReference type="NCBI Taxonomy" id="2282107"/>
    <lineage>
        <taxon>Eukaryota</taxon>
        <taxon>Fungi</taxon>
        <taxon>Dikarya</taxon>
        <taxon>Basidiomycota</taxon>
        <taxon>Agaricomycotina</taxon>
        <taxon>Agaricomycetes</taxon>
        <taxon>Hymenochaetales</taxon>
        <taxon>Hymenochaetaceae</taxon>
        <taxon>Pyrrhoderma</taxon>
    </lineage>
</organism>
<evidence type="ECO:0000313" key="4">
    <source>
        <dbReference type="Proteomes" id="UP000217199"/>
    </source>
</evidence>
<feature type="region of interest" description="Disordered" evidence="1">
    <location>
        <begin position="1"/>
        <end position="68"/>
    </location>
</feature>
<proteinExistence type="predicted"/>
<feature type="compositionally biased region" description="Pro residues" evidence="1">
    <location>
        <begin position="518"/>
        <end position="534"/>
    </location>
</feature>
<evidence type="ECO:0000313" key="3">
    <source>
        <dbReference type="EMBL" id="PAV16210.1"/>
    </source>
</evidence>
<dbReference type="InParanoid" id="A0A286U9G5"/>
<evidence type="ECO:0000256" key="1">
    <source>
        <dbReference type="SAM" id="MobiDB-lite"/>
    </source>
</evidence>
<dbReference type="Proteomes" id="UP000217199">
    <property type="component" value="Unassembled WGS sequence"/>
</dbReference>
<feature type="compositionally biased region" description="Polar residues" evidence="1">
    <location>
        <begin position="40"/>
        <end position="63"/>
    </location>
</feature>
<comment type="caution">
    <text evidence="3">The sequence shown here is derived from an EMBL/GenBank/DDBJ whole genome shotgun (WGS) entry which is preliminary data.</text>
</comment>
<dbReference type="AlphaFoldDB" id="A0A286U9G5"/>
<dbReference type="Gene3D" id="2.60.40.640">
    <property type="match status" value="1"/>
</dbReference>
<feature type="region of interest" description="Disordered" evidence="1">
    <location>
        <begin position="518"/>
        <end position="568"/>
    </location>
</feature>
<feature type="compositionally biased region" description="Low complexity" evidence="1">
    <location>
        <begin position="391"/>
        <end position="401"/>
    </location>
</feature>
<dbReference type="EMBL" id="NBII01000008">
    <property type="protein sequence ID" value="PAV16210.1"/>
    <property type="molecule type" value="Genomic_DNA"/>
</dbReference>
<evidence type="ECO:0000259" key="2">
    <source>
        <dbReference type="Pfam" id="PF00339"/>
    </source>
</evidence>
<dbReference type="OrthoDB" id="3261578at2759"/>
<name>A0A286U9G5_9AGAM</name>
<feature type="compositionally biased region" description="Basic and acidic residues" evidence="1">
    <location>
        <begin position="408"/>
        <end position="425"/>
    </location>
</feature>
<dbReference type="InterPro" id="IPR014752">
    <property type="entry name" value="Arrestin-like_C"/>
</dbReference>
<dbReference type="InterPro" id="IPR011021">
    <property type="entry name" value="Arrestin-like_N"/>
</dbReference>
<gene>
    <name evidence="3" type="ORF">PNOK_0783000</name>
</gene>
<accession>A0A286U9G5</accession>
<keyword evidence="4" id="KW-1185">Reference proteome</keyword>
<dbReference type="Pfam" id="PF00339">
    <property type="entry name" value="Arrestin_N"/>
    <property type="match status" value="1"/>
</dbReference>
<feature type="domain" description="Arrestin-like N-terminal" evidence="2">
    <location>
        <begin position="99"/>
        <end position="254"/>
    </location>
</feature>
<feature type="region of interest" description="Disordered" evidence="1">
    <location>
        <begin position="585"/>
        <end position="611"/>
    </location>
</feature>
<feature type="compositionally biased region" description="Low complexity" evidence="1">
    <location>
        <begin position="535"/>
        <end position="567"/>
    </location>
</feature>
<feature type="region of interest" description="Disordered" evidence="1">
    <location>
        <begin position="379"/>
        <end position="439"/>
    </location>
</feature>
<sequence length="619" mass="66942">MQSDDADDANTPSASQQKQHQHQQRSARTTASSFLRAPPSYSSLPSVSDTASAATTRRNSFQPSARPPVEHRYSLFDSRKEPWATLTLRSNVASQHLLPAYFEGQTLNGSLELNLSKPETILGINIEISGTIVATNALSPFTFWKHIHQLWSSEMGDPRIATTQNASGAEASSSTSTDALSFSLSSLSIEKKGKKVASRLSGAYTWPFSITLPSTCSVSLRSKQPPMVLRLPPSFSEKGAAQFINYELNVRIRRGFLRIDSQLGTLFGFVPRVRPSPPTPLRGLAYQDERPLLGPDLDPDGWHVLPSVTITGRVFGVRVVNITCTFALAKPLVYTRGSPIPCLLQITCSDSQALDLLSKPSSTSVHLIREVIYNTDVRTTSNREGSPWSPPLDSSPSDLSLGIPADTKQTKSKEKPKNKTKEKEVLQTPRFGPKVPTSGARKGIASAVWWPSNSHESITVSSPSIHHNQSWNKRLNGEILLPKDLVPNFSFGGFSISYFLVLLPYHLPGFELRSFSFSPPPSPPSPNTPIPSPTSPTARSPSSLNSHFGSSLSSSSSPTSSSRSGTNIGIDPLLLTQIDIATLHPPGPPMRSYAPPGAHEAKARAESGGNGPVVWGLCA</sequence>
<protein>
    <recommendedName>
        <fullName evidence="2">Arrestin-like N-terminal domain-containing protein</fullName>
    </recommendedName>
</protein>
<reference evidence="3 4" key="1">
    <citation type="journal article" date="2017" name="Mol. Ecol.">
        <title>Comparative and population genomic landscape of Phellinus noxius: A hypervariable fungus causing root rot in trees.</title>
        <authorList>
            <person name="Chung C.L."/>
            <person name="Lee T.J."/>
            <person name="Akiba M."/>
            <person name="Lee H.H."/>
            <person name="Kuo T.H."/>
            <person name="Liu D."/>
            <person name="Ke H.M."/>
            <person name="Yokoi T."/>
            <person name="Roa M.B."/>
            <person name="Lu M.J."/>
            <person name="Chang Y.Y."/>
            <person name="Ann P.J."/>
            <person name="Tsai J.N."/>
            <person name="Chen C.Y."/>
            <person name="Tzean S.S."/>
            <person name="Ota Y."/>
            <person name="Hattori T."/>
            <person name="Sahashi N."/>
            <person name="Liou R.F."/>
            <person name="Kikuchi T."/>
            <person name="Tsai I.J."/>
        </authorList>
    </citation>
    <scope>NUCLEOTIDE SEQUENCE [LARGE SCALE GENOMIC DNA]</scope>
    <source>
        <strain evidence="3 4">FFPRI411160</strain>
    </source>
</reference>